<evidence type="ECO:0000256" key="3">
    <source>
        <dbReference type="ARBA" id="ARBA00005446"/>
    </source>
</evidence>
<dbReference type="InterPro" id="IPR002464">
    <property type="entry name" value="DNA/RNA_helicase_DEAH_CS"/>
</dbReference>
<dbReference type="GO" id="GO:0016787">
    <property type="term" value="F:hydrolase activity"/>
    <property type="evidence" value="ECO:0007669"/>
    <property type="project" value="UniProtKB-KW"/>
</dbReference>
<dbReference type="FunFam" id="3.40.50.300:FF:000340">
    <property type="entry name" value="Bloom syndrome, RecQ helicase"/>
    <property type="match status" value="1"/>
</dbReference>
<dbReference type="OrthoDB" id="10261556at2759"/>
<evidence type="ECO:0000256" key="1">
    <source>
        <dbReference type="ARBA" id="ARBA00001947"/>
    </source>
</evidence>
<feature type="compositionally biased region" description="Low complexity" evidence="23">
    <location>
        <begin position="1340"/>
        <end position="1349"/>
    </location>
</feature>
<evidence type="ECO:0000256" key="13">
    <source>
        <dbReference type="ARBA" id="ARBA00023204"/>
    </source>
</evidence>
<feature type="compositionally biased region" description="Basic and acidic residues" evidence="23">
    <location>
        <begin position="66"/>
        <end position="75"/>
    </location>
</feature>
<comment type="catalytic activity">
    <reaction evidence="16">
        <text>Couples ATP hydrolysis with the unwinding of duplex DNA by translocating in the 3'-5' direction.</text>
        <dbReference type="EC" id="5.6.2.4"/>
    </reaction>
</comment>
<sequence>MLSRRGSLARKAAALSKSQPAGQTQGLNQGTSRRTFITYNRKSQQPKINDGSGSSDDLFSASDDEPSGKDEKEAETQDSSSPSMLDTSTPSEPSSQTYAGLRTPKIQEKLPPVVSNFKLTLDLDLTDFEKPESPPPKVKVEPLDDTEIVESVPKGRKSDEETELCEFSNSCVKINSEDDFKKDLDAILNIPPSVAVAIEDYEAIKSIDTDSSESSGEDRKRRKRILNNKCRKKFVLESSPDSSPSRTKTKVKQESKDGSSQGNDRWVEDIQNKLQEGVMVTEIAPELIHKTVQMLRAAVDQCSLASNLQISESKLKMVYEFLDMAKDIPLERPLTPELTTQSSAGSSYSSSSISLKNKMASTPAIKSSFTLNLPDNFDSDIIDSKPTTTPSFKYKGSSQSTFNNFVKPKTPVNDEDYGAYSDNDNFPADSYSTSFNSNNYKPQLAATPVIASNFNINFDESVLSEYGNDTVDLSSDSSVNNSSYSNLDSKSTPQNEQTSHKEFWNKHQSYSSNNDNEAYENSFSGSYGCSTSKLSNYSSLSPKKSPLKLRQKTPSPKKALTNKSNNPDIGDFRGNVKNDGITGEFDRTNFPHCKPMMTVFKSKFGLRSFRPNQLQTVNAAMLGHDCFVLMPTGGGKSLCYQLTAMLCPGVTIVVSPLKALILDQVQRLKSLDIKADALSGDISLNEINEIYRKLAMNPPDLKLLYVTPEKISASGRLMDVFSSLYSNHLLARFVIDEAHCVSQWGHDFRPDYTKLGVMKQKYPRTPCMALTATATPRVRQDILNQLGIRDCKWFLSSFNRPNLKYEVRTKKGTKGAKAFDDLVEILNTPRLKGQSGIVYCLSRNDCDTVADNLKRQRISAISYHAGLSDSKRAEAQNHWLNDRVKIVCATIAFGMGIDKPDVRFVVHYSMPKSIEGYYQESGRAGRDGDPAYCILFYSYQDVVRIKRLMMMDRNGSPQAMKVHMENLNQMIAYCENKTDCRRAQQLEYFGQVFGDDFCKTHRESMCDNCAVETKYKSVDVTEDCKAIVDTVKHLSHGRSRNGNFTILHFANIFKGLEHKKIKDNQHDKVRLHGRGKSWSRSDTERLLRKLVIDDILREELIVTKDDIALSYARVGPKGADVMNGKLKVMFPIAEVGKATIEEQVANSGNLDTTLEGQIGLLQQRCFRELIQECRSISEGLGCTFAAVMSVQTLRAMSVELPETPEQMLQIPGVTKANLDKFGTQLLNITVKYAADKFLLLAEATEKQIKNGTVATPSTSKGKTAAPSTATEEWRPDDEQDGWISTAKPGGSKYFGKRKGAKKPSRGFYKFGRKSTAGAKAKRKSPASTPRKSTASKKKANASSSSATAKPFGGLGFMPAPQPAAKKMKF</sequence>
<dbReference type="Pfam" id="PF09382">
    <property type="entry name" value="RQC"/>
    <property type="match status" value="1"/>
</dbReference>
<dbReference type="FunFam" id="3.40.50.300:FF:000537">
    <property type="entry name" value="Bloom syndrome RecQ-like helicase"/>
    <property type="match status" value="1"/>
</dbReference>
<dbReference type="GO" id="GO:0005634">
    <property type="term" value="C:nucleus"/>
    <property type="evidence" value="ECO:0007669"/>
    <property type="project" value="UniProtKB-SubCell"/>
</dbReference>
<feature type="region of interest" description="Disordered" evidence="23">
    <location>
        <begin position="474"/>
        <end position="502"/>
    </location>
</feature>
<evidence type="ECO:0000256" key="16">
    <source>
        <dbReference type="ARBA" id="ARBA00034617"/>
    </source>
</evidence>
<feature type="region of interest" description="Disordered" evidence="23">
    <location>
        <begin position="127"/>
        <end position="146"/>
    </location>
</feature>
<evidence type="ECO:0000256" key="17">
    <source>
        <dbReference type="ARBA" id="ARBA00034808"/>
    </source>
</evidence>
<feature type="compositionally biased region" description="Low complexity" evidence="23">
    <location>
        <begin position="1"/>
        <end position="18"/>
    </location>
</feature>
<dbReference type="GO" id="GO:0005737">
    <property type="term" value="C:cytoplasm"/>
    <property type="evidence" value="ECO:0007669"/>
    <property type="project" value="TreeGrafter"/>
</dbReference>
<evidence type="ECO:0000256" key="14">
    <source>
        <dbReference type="ARBA" id="ARBA00023235"/>
    </source>
</evidence>
<keyword evidence="11" id="KW-0067">ATP-binding</keyword>
<dbReference type="PROSITE" id="PS50967">
    <property type="entry name" value="HRDC"/>
    <property type="match status" value="1"/>
</dbReference>
<dbReference type="EMBL" id="CAJVCH010159559">
    <property type="protein sequence ID" value="CAG7728181.1"/>
    <property type="molecule type" value="Genomic_DNA"/>
</dbReference>
<proteinExistence type="inferred from homology"/>
<comment type="caution">
    <text evidence="27">The sequence shown here is derived from an EMBL/GenBank/DDBJ whole genome shotgun (WGS) entry which is preliminary data.</text>
</comment>
<feature type="domain" description="Helicase C-terminal" evidence="26">
    <location>
        <begin position="818"/>
        <end position="968"/>
    </location>
</feature>
<evidence type="ECO:0000256" key="15">
    <source>
        <dbReference type="ARBA" id="ARBA00023242"/>
    </source>
</evidence>
<keyword evidence="6" id="KW-0547">Nucleotide-binding</keyword>
<keyword evidence="4" id="KW-0235">DNA replication</keyword>
<gene>
    <name evidence="27" type="ORF">AFUS01_LOCUS16982</name>
</gene>
<comment type="similarity">
    <text evidence="3">Belongs to the helicase family. RecQ subfamily.</text>
</comment>
<evidence type="ECO:0000256" key="2">
    <source>
        <dbReference type="ARBA" id="ARBA00004123"/>
    </source>
</evidence>
<keyword evidence="7" id="KW-0227">DNA damage</keyword>
<feature type="region of interest" description="Disordered" evidence="23">
    <location>
        <begin position="236"/>
        <end position="266"/>
    </location>
</feature>
<dbReference type="InterPro" id="IPR004589">
    <property type="entry name" value="DNA_helicase_ATP-dep_RecQ"/>
</dbReference>
<dbReference type="SMART" id="SM00490">
    <property type="entry name" value="HELICc"/>
    <property type="match status" value="1"/>
</dbReference>
<dbReference type="SMART" id="SM00341">
    <property type="entry name" value="HRDC"/>
    <property type="match status" value="1"/>
</dbReference>
<feature type="compositionally biased region" description="Polar residues" evidence="23">
    <location>
        <begin position="19"/>
        <end position="57"/>
    </location>
</feature>
<evidence type="ECO:0000256" key="12">
    <source>
        <dbReference type="ARBA" id="ARBA00023125"/>
    </source>
</evidence>
<dbReference type="PANTHER" id="PTHR13710">
    <property type="entry name" value="DNA HELICASE RECQ FAMILY MEMBER"/>
    <property type="match status" value="1"/>
</dbReference>
<evidence type="ECO:0000256" key="8">
    <source>
        <dbReference type="ARBA" id="ARBA00022801"/>
    </source>
</evidence>
<dbReference type="InterPro" id="IPR002121">
    <property type="entry name" value="HRDC_dom"/>
</dbReference>
<dbReference type="PROSITE" id="PS00690">
    <property type="entry name" value="DEAH_ATP_HELICASE"/>
    <property type="match status" value="1"/>
</dbReference>
<dbReference type="InterPro" id="IPR032284">
    <property type="entry name" value="RecQ_Zn-bd"/>
</dbReference>
<dbReference type="EC" id="5.6.2.4" evidence="17"/>
<keyword evidence="8" id="KW-0378">Hydrolase</keyword>
<feature type="region of interest" description="Disordered" evidence="23">
    <location>
        <begin position="1"/>
        <end position="109"/>
    </location>
</feature>
<evidence type="ECO:0000313" key="28">
    <source>
        <dbReference type="Proteomes" id="UP000708208"/>
    </source>
</evidence>
<dbReference type="Pfam" id="PF00270">
    <property type="entry name" value="DEAD"/>
    <property type="match status" value="1"/>
</dbReference>
<dbReference type="Proteomes" id="UP000708208">
    <property type="component" value="Unassembled WGS sequence"/>
</dbReference>
<evidence type="ECO:0000259" key="25">
    <source>
        <dbReference type="PROSITE" id="PS51192"/>
    </source>
</evidence>
<evidence type="ECO:0000256" key="20">
    <source>
        <dbReference type="ARBA" id="ARBA00073450"/>
    </source>
</evidence>
<keyword evidence="9" id="KW-0347">Helicase</keyword>
<keyword evidence="10" id="KW-0862">Zinc</keyword>
<dbReference type="InterPro" id="IPR001650">
    <property type="entry name" value="Helicase_C-like"/>
</dbReference>
<feature type="domain" description="HRDC" evidence="24">
    <location>
        <begin position="1159"/>
        <end position="1239"/>
    </location>
</feature>
<keyword evidence="12" id="KW-0238">DNA-binding</keyword>
<name>A0A8J2P8X7_9HEXA</name>
<evidence type="ECO:0000256" key="7">
    <source>
        <dbReference type="ARBA" id="ARBA00022763"/>
    </source>
</evidence>
<feature type="domain" description="Helicase ATP-binding" evidence="25">
    <location>
        <begin position="617"/>
        <end position="792"/>
    </location>
</feature>
<evidence type="ECO:0000259" key="24">
    <source>
        <dbReference type="PROSITE" id="PS50967"/>
    </source>
</evidence>
<comment type="subcellular location">
    <subcellularLocation>
        <location evidence="2">Nucleus</location>
    </subcellularLocation>
</comment>
<dbReference type="GO" id="GO:0043138">
    <property type="term" value="F:3'-5' DNA helicase activity"/>
    <property type="evidence" value="ECO:0007669"/>
    <property type="project" value="UniProtKB-EC"/>
</dbReference>
<comment type="catalytic activity">
    <reaction evidence="19">
        <text>ATP + H2O = ADP + phosphate + H(+)</text>
        <dbReference type="Rhea" id="RHEA:13065"/>
        <dbReference type="ChEBI" id="CHEBI:15377"/>
        <dbReference type="ChEBI" id="CHEBI:15378"/>
        <dbReference type="ChEBI" id="CHEBI:30616"/>
        <dbReference type="ChEBI" id="CHEBI:43474"/>
        <dbReference type="ChEBI" id="CHEBI:456216"/>
    </reaction>
</comment>
<keyword evidence="13" id="KW-0234">DNA repair</keyword>
<feature type="region of interest" description="Disordered" evidence="23">
    <location>
        <begin position="538"/>
        <end position="575"/>
    </location>
</feature>
<dbReference type="Pfam" id="PF00271">
    <property type="entry name" value="Helicase_C"/>
    <property type="match status" value="1"/>
</dbReference>
<protein>
    <recommendedName>
        <fullName evidence="20">RecQ-like DNA helicase BLM</fullName>
        <ecNumber evidence="17">5.6.2.4</ecNumber>
    </recommendedName>
    <alternativeName>
        <fullName evidence="21">Bloom syndrome protein homolog</fullName>
    </alternativeName>
    <alternativeName>
        <fullName evidence="18">DNA 3'-5' helicase BLM</fullName>
    </alternativeName>
    <alternativeName>
        <fullName evidence="22">RecQ helicase homolog</fullName>
    </alternativeName>
</protein>
<dbReference type="Pfam" id="PF00570">
    <property type="entry name" value="HRDC"/>
    <property type="match status" value="1"/>
</dbReference>
<keyword evidence="14" id="KW-0413">Isomerase</keyword>
<evidence type="ECO:0000256" key="19">
    <source>
        <dbReference type="ARBA" id="ARBA00049360"/>
    </source>
</evidence>
<evidence type="ECO:0000256" key="23">
    <source>
        <dbReference type="SAM" id="MobiDB-lite"/>
    </source>
</evidence>
<keyword evidence="28" id="KW-1185">Reference proteome</keyword>
<evidence type="ECO:0000256" key="6">
    <source>
        <dbReference type="ARBA" id="ARBA00022741"/>
    </source>
</evidence>
<evidence type="ECO:0000256" key="5">
    <source>
        <dbReference type="ARBA" id="ARBA00022723"/>
    </source>
</evidence>
<dbReference type="InterPro" id="IPR011545">
    <property type="entry name" value="DEAD/DEAH_box_helicase_dom"/>
</dbReference>
<dbReference type="SMART" id="SM00487">
    <property type="entry name" value="DEXDc"/>
    <property type="match status" value="1"/>
</dbReference>
<dbReference type="SMART" id="SM00956">
    <property type="entry name" value="RQC"/>
    <property type="match status" value="1"/>
</dbReference>
<dbReference type="GO" id="GO:0005694">
    <property type="term" value="C:chromosome"/>
    <property type="evidence" value="ECO:0007669"/>
    <property type="project" value="TreeGrafter"/>
</dbReference>
<comment type="cofactor">
    <cofactor evidence="1">
        <name>Zn(2+)</name>
        <dbReference type="ChEBI" id="CHEBI:29105"/>
    </cofactor>
</comment>
<keyword evidence="5" id="KW-0479">Metal-binding</keyword>
<organism evidence="27 28">
    <name type="scientific">Allacma fusca</name>
    <dbReference type="NCBI Taxonomy" id="39272"/>
    <lineage>
        <taxon>Eukaryota</taxon>
        <taxon>Metazoa</taxon>
        <taxon>Ecdysozoa</taxon>
        <taxon>Arthropoda</taxon>
        <taxon>Hexapoda</taxon>
        <taxon>Collembola</taxon>
        <taxon>Symphypleona</taxon>
        <taxon>Sminthuridae</taxon>
        <taxon>Allacma</taxon>
    </lineage>
</organism>
<dbReference type="PROSITE" id="PS51194">
    <property type="entry name" value="HELICASE_CTER"/>
    <property type="match status" value="1"/>
</dbReference>
<dbReference type="CDD" id="cd18794">
    <property type="entry name" value="SF2_C_RecQ"/>
    <property type="match status" value="1"/>
</dbReference>
<dbReference type="GO" id="GO:0007131">
    <property type="term" value="P:reciprocal meiotic recombination"/>
    <property type="evidence" value="ECO:0007669"/>
    <property type="project" value="UniProtKB-ARBA"/>
</dbReference>
<dbReference type="GO" id="GO:0046872">
    <property type="term" value="F:metal ion binding"/>
    <property type="evidence" value="ECO:0007669"/>
    <property type="project" value="UniProtKB-KW"/>
</dbReference>
<evidence type="ECO:0000313" key="27">
    <source>
        <dbReference type="EMBL" id="CAG7728181.1"/>
    </source>
</evidence>
<feature type="compositionally biased region" description="Polar residues" evidence="23">
    <location>
        <begin position="1251"/>
        <end position="1270"/>
    </location>
</feature>
<dbReference type="PROSITE" id="PS51192">
    <property type="entry name" value="HELICASE_ATP_BIND_1"/>
    <property type="match status" value="1"/>
</dbReference>
<dbReference type="GO" id="GO:0006260">
    <property type="term" value="P:DNA replication"/>
    <property type="evidence" value="ECO:0007669"/>
    <property type="project" value="UniProtKB-KW"/>
</dbReference>
<evidence type="ECO:0000256" key="4">
    <source>
        <dbReference type="ARBA" id="ARBA00022705"/>
    </source>
</evidence>
<keyword evidence="15" id="KW-0539">Nucleus</keyword>
<evidence type="ECO:0000256" key="11">
    <source>
        <dbReference type="ARBA" id="ARBA00022840"/>
    </source>
</evidence>
<evidence type="ECO:0000256" key="18">
    <source>
        <dbReference type="ARBA" id="ARBA00044542"/>
    </source>
</evidence>
<evidence type="ECO:0000256" key="10">
    <source>
        <dbReference type="ARBA" id="ARBA00022833"/>
    </source>
</evidence>
<dbReference type="GO" id="GO:0003677">
    <property type="term" value="F:DNA binding"/>
    <property type="evidence" value="ECO:0007669"/>
    <property type="project" value="UniProtKB-KW"/>
</dbReference>
<dbReference type="InterPro" id="IPR014001">
    <property type="entry name" value="Helicase_ATP-bd"/>
</dbReference>
<reference evidence="27" key="1">
    <citation type="submission" date="2021-06" db="EMBL/GenBank/DDBJ databases">
        <authorList>
            <person name="Hodson N. C."/>
            <person name="Mongue J. A."/>
            <person name="Jaron S. K."/>
        </authorList>
    </citation>
    <scope>NUCLEOTIDE SEQUENCE</scope>
</reference>
<dbReference type="InterPro" id="IPR018982">
    <property type="entry name" value="RQC_domain"/>
</dbReference>
<dbReference type="GO" id="GO:0000724">
    <property type="term" value="P:double-strand break repair via homologous recombination"/>
    <property type="evidence" value="ECO:0007669"/>
    <property type="project" value="TreeGrafter"/>
</dbReference>
<dbReference type="NCBIfam" id="TIGR00614">
    <property type="entry name" value="recQ_fam"/>
    <property type="match status" value="1"/>
</dbReference>
<feature type="region of interest" description="Disordered" evidence="23">
    <location>
        <begin position="1251"/>
        <end position="1369"/>
    </location>
</feature>
<dbReference type="PANTHER" id="PTHR13710:SF153">
    <property type="entry name" value="RECQ-LIKE DNA HELICASE BLM"/>
    <property type="match status" value="1"/>
</dbReference>
<evidence type="ECO:0000256" key="21">
    <source>
        <dbReference type="ARBA" id="ARBA00076065"/>
    </source>
</evidence>
<feature type="compositionally biased region" description="Basic residues" evidence="23">
    <location>
        <begin position="1294"/>
        <end position="1304"/>
    </location>
</feature>
<feature type="compositionally biased region" description="Polar residues" evidence="23">
    <location>
        <begin position="77"/>
        <end position="98"/>
    </location>
</feature>
<feature type="compositionally biased region" description="Basic and acidic residues" evidence="23">
    <location>
        <begin position="127"/>
        <end position="142"/>
    </location>
</feature>
<dbReference type="GO" id="GO:0009378">
    <property type="term" value="F:four-way junction helicase activity"/>
    <property type="evidence" value="ECO:0007669"/>
    <property type="project" value="TreeGrafter"/>
</dbReference>
<dbReference type="Pfam" id="PF16124">
    <property type="entry name" value="RecQ_Zn_bind"/>
    <property type="match status" value="1"/>
</dbReference>
<feature type="compositionally biased region" description="Low complexity" evidence="23">
    <location>
        <begin position="474"/>
        <end position="489"/>
    </location>
</feature>
<dbReference type="GO" id="GO:0005524">
    <property type="term" value="F:ATP binding"/>
    <property type="evidence" value="ECO:0007669"/>
    <property type="project" value="UniProtKB-KW"/>
</dbReference>
<evidence type="ECO:0000256" key="22">
    <source>
        <dbReference type="ARBA" id="ARBA00076271"/>
    </source>
</evidence>
<evidence type="ECO:0000259" key="26">
    <source>
        <dbReference type="PROSITE" id="PS51194"/>
    </source>
</evidence>
<accession>A0A8J2P8X7</accession>
<dbReference type="FunFam" id="1.10.10.10:FF:000495">
    <property type="entry name" value="RecQ family helicase MusN"/>
    <property type="match status" value="1"/>
</dbReference>
<evidence type="ECO:0000256" key="9">
    <source>
        <dbReference type="ARBA" id="ARBA00022806"/>
    </source>
</evidence>